<evidence type="ECO:0000256" key="6">
    <source>
        <dbReference type="ARBA" id="ARBA00022989"/>
    </source>
</evidence>
<sequence>MLTVNNKSSVTYQHSPVSEPVPYLAVPASGVANHTLTLEDVWKRLMRQKWTLLLTALSILLLTAYITWTTPPSYRAGATIQIEKEGVQVVNFGTLNSAAPDMGEQDPFFRTQYEQLKSRKLATQVIADLDLKSRLFERPEPFSLLTSFKVILKGLFSSLFPAQQGTGLLKSADYATDFSQKLYVEPIEKTHLVKVFFESPDPVLSADIVNALINAFIKDNISSQSETDTYAKAFLEQEMEKARQRLTLQEAKQIEYAKQNGILEVNNSQSSQERKLDELYSALGEAERARIQAESQMIQGRKRSNAREVINNPMLEGIKQNLSTLEAEYQDKLKQFKPAFPDMVSLRERIEELRRQLNSETGRIRQSLQADDSSARRADFLSAKKLEDDLRVQVDAYKGELVALRDSSIEYNALKREVETSRNLYDGLLQRMKEVSVASNVTSSNIRVVDAAAPDDNIFRPKKALNLILGGLVGLMLGVGAALLRETLSQSISSVTELQALSGLPVLGTIPHVRHLSESNLALATVRDAGSLLAESYRVMTANLRFVLPGGCAPRVTLITSVNPAEGKSTSAVNIALSQAQQGLKVLLVDADLRRPSVHTKLGLPNARGLSNFLNGEVDIASVTHPSREVKGLYLITAGSLIASDPVRMVSSPAMAQLLNLATKHFDSIIIDGPPTAGFADAIYLSSMAEATVIVADEDRINRKRLVTAIEQLRRVRQNVVGFLMVKSQEETIDYRYHDRYQTRIPSKPAASSAAKAKGKRKGLNLSPAL</sequence>
<evidence type="ECO:0000256" key="3">
    <source>
        <dbReference type="ARBA" id="ARBA00022692"/>
    </source>
</evidence>
<keyword evidence="2" id="KW-1003">Cell membrane</keyword>
<dbReference type="RefSeq" id="WP_210223783.1">
    <property type="nucleotide sequence ID" value="NZ_CP072801.1"/>
</dbReference>
<dbReference type="Pfam" id="PF02706">
    <property type="entry name" value="Wzz"/>
    <property type="match status" value="1"/>
</dbReference>
<keyword evidence="4" id="KW-0547">Nucleotide-binding</keyword>
<dbReference type="SUPFAM" id="SSF52540">
    <property type="entry name" value="P-loop containing nucleoside triphosphate hydrolases"/>
    <property type="match status" value="1"/>
</dbReference>
<dbReference type="InterPro" id="IPR050445">
    <property type="entry name" value="Bact_polysacc_biosynth/exp"/>
</dbReference>
<accession>A0ABX7WWH6</accession>
<evidence type="ECO:0000259" key="11">
    <source>
        <dbReference type="Pfam" id="PF02706"/>
    </source>
</evidence>
<dbReference type="Pfam" id="PF13807">
    <property type="entry name" value="GNVR"/>
    <property type="match status" value="1"/>
</dbReference>
<feature type="domain" description="Polysaccharide chain length determinant N-terminal" evidence="11">
    <location>
        <begin position="36"/>
        <end position="129"/>
    </location>
</feature>
<dbReference type="InterPro" id="IPR003856">
    <property type="entry name" value="LPS_length_determ_N"/>
</dbReference>
<evidence type="ECO:0000256" key="5">
    <source>
        <dbReference type="ARBA" id="ARBA00022840"/>
    </source>
</evidence>
<dbReference type="PANTHER" id="PTHR32309:SF13">
    <property type="entry name" value="FERRIC ENTEROBACTIN TRANSPORT PROTEIN FEPE"/>
    <property type="match status" value="1"/>
</dbReference>
<dbReference type="NCBIfam" id="TIGR01007">
    <property type="entry name" value="eps_fam"/>
    <property type="match status" value="1"/>
</dbReference>
<dbReference type="EMBL" id="CP072801">
    <property type="protein sequence ID" value="QTR47517.1"/>
    <property type="molecule type" value="Genomic_DNA"/>
</dbReference>
<dbReference type="InterPro" id="IPR005702">
    <property type="entry name" value="Wzc-like_C"/>
</dbReference>
<feature type="region of interest" description="Disordered" evidence="9">
    <location>
        <begin position="746"/>
        <end position="770"/>
    </location>
</feature>
<evidence type="ECO:0000256" key="10">
    <source>
        <dbReference type="SAM" id="Phobius"/>
    </source>
</evidence>
<keyword evidence="7 10" id="KW-0472">Membrane</keyword>
<dbReference type="InterPro" id="IPR027417">
    <property type="entry name" value="P-loop_NTPase"/>
</dbReference>
<evidence type="ECO:0000256" key="9">
    <source>
        <dbReference type="SAM" id="MobiDB-lite"/>
    </source>
</evidence>
<gene>
    <name evidence="13" type="ORF">J9253_06165</name>
</gene>
<evidence type="ECO:0000256" key="2">
    <source>
        <dbReference type="ARBA" id="ARBA00022475"/>
    </source>
</evidence>
<evidence type="ECO:0000313" key="13">
    <source>
        <dbReference type="EMBL" id="QTR47517.1"/>
    </source>
</evidence>
<keyword evidence="3 10" id="KW-0812">Transmembrane</keyword>
<keyword evidence="6 10" id="KW-1133">Transmembrane helix</keyword>
<organism evidence="13 14">
    <name type="scientific">Thiothrix litoralis</name>
    <dbReference type="NCBI Taxonomy" id="2891210"/>
    <lineage>
        <taxon>Bacteria</taxon>
        <taxon>Pseudomonadati</taxon>
        <taxon>Pseudomonadota</taxon>
        <taxon>Gammaproteobacteria</taxon>
        <taxon>Thiotrichales</taxon>
        <taxon>Thiotrichaceae</taxon>
        <taxon>Thiothrix</taxon>
    </lineage>
</organism>
<evidence type="ECO:0000259" key="12">
    <source>
        <dbReference type="Pfam" id="PF13807"/>
    </source>
</evidence>
<dbReference type="Gene3D" id="3.40.50.300">
    <property type="entry name" value="P-loop containing nucleotide triphosphate hydrolases"/>
    <property type="match status" value="1"/>
</dbReference>
<dbReference type="InterPro" id="IPR033756">
    <property type="entry name" value="YlxH/NBP35"/>
</dbReference>
<dbReference type="PANTHER" id="PTHR32309">
    <property type="entry name" value="TYROSINE-PROTEIN KINASE"/>
    <property type="match status" value="1"/>
</dbReference>
<feature type="domain" description="Tyrosine-protein kinase G-rich" evidence="12">
    <location>
        <begin position="414"/>
        <end position="486"/>
    </location>
</feature>
<keyword evidence="5" id="KW-0067">ATP-binding</keyword>
<reference evidence="13 14" key="1">
    <citation type="submission" date="2021-04" db="EMBL/GenBank/DDBJ databases">
        <title>Genomics, taxonomy and metabolism of representatives of sulfur bacteria of the genus Thiothrix: Thiothrix fructosivorans QT, Thiothrix unzii A1T and three new species, Thiothrix subterranea sp. nov., Thiothrix litoralis sp. nov. and 'Candidatus Thiothrix anitrata' sp. nov.</title>
        <authorList>
            <person name="Ravin N.V."/>
            <person name="Smolyakov D."/>
            <person name="Rudenko T.S."/>
            <person name="Mardanov A.V."/>
            <person name="Beletsky A.V."/>
            <person name="Markov N.D."/>
            <person name="Fomenkov A.I."/>
            <person name="Roberts R.J."/>
            <person name="Karnachuk O.V."/>
            <person name="Novikov A."/>
            <person name="Grabovich M.Y."/>
        </authorList>
    </citation>
    <scope>NUCLEOTIDE SEQUENCE [LARGE SCALE GENOMIC DNA]</scope>
    <source>
        <strain evidence="13 14">AS</strain>
    </source>
</reference>
<dbReference type="InterPro" id="IPR032807">
    <property type="entry name" value="GNVR"/>
</dbReference>
<proteinExistence type="predicted"/>
<evidence type="ECO:0000256" key="4">
    <source>
        <dbReference type="ARBA" id="ARBA00022741"/>
    </source>
</evidence>
<feature type="coiled-coil region" evidence="8">
    <location>
        <begin position="276"/>
        <end position="370"/>
    </location>
</feature>
<dbReference type="Proteomes" id="UP000672039">
    <property type="component" value="Chromosome"/>
</dbReference>
<name>A0ABX7WWH6_9GAMM</name>
<keyword evidence="14" id="KW-1185">Reference proteome</keyword>
<dbReference type="CDD" id="cd05387">
    <property type="entry name" value="BY-kinase"/>
    <property type="match status" value="1"/>
</dbReference>
<evidence type="ECO:0000256" key="7">
    <source>
        <dbReference type="ARBA" id="ARBA00023136"/>
    </source>
</evidence>
<feature type="transmembrane region" description="Helical" evidence="10">
    <location>
        <begin position="50"/>
        <end position="68"/>
    </location>
</feature>
<comment type="subcellular location">
    <subcellularLocation>
        <location evidence="1">Cell membrane</location>
        <topology evidence="1">Multi-pass membrane protein</topology>
    </subcellularLocation>
</comment>
<feature type="compositionally biased region" description="Low complexity" evidence="9">
    <location>
        <begin position="746"/>
        <end position="756"/>
    </location>
</feature>
<dbReference type="Pfam" id="PF10609">
    <property type="entry name" value="ParA"/>
    <property type="match status" value="1"/>
</dbReference>
<evidence type="ECO:0000256" key="1">
    <source>
        <dbReference type="ARBA" id="ARBA00004651"/>
    </source>
</evidence>
<evidence type="ECO:0000256" key="8">
    <source>
        <dbReference type="SAM" id="Coils"/>
    </source>
</evidence>
<evidence type="ECO:0000313" key="14">
    <source>
        <dbReference type="Proteomes" id="UP000672039"/>
    </source>
</evidence>
<protein>
    <submittedName>
        <fullName evidence="13">Polysaccharide biosynthesis tyrosine autokinase</fullName>
    </submittedName>
</protein>
<keyword evidence="8" id="KW-0175">Coiled coil</keyword>